<dbReference type="Pfam" id="PF21981">
    <property type="entry name" value="RecX_HTH3"/>
    <property type="match status" value="1"/>
</dbReference>
<dbReference type="Proteomes" id="UP001495147">
    <property type="component" value="Unassembled WGS sequence"/>
</dbReference>
<reference evidence="7 8" key="1">
    <citation type="submission" date="2024-05" db="EMBL/GenBank/DDBJ databases">
        <title>Roseateles sp. DJS-2-20 16S ribosomal RNA gene Genome sequencing and assembly.</title>
        <authorList>
            <person name="Woo H."/>
        </authorList>
    </citation>
    <scope>NUCLEOTIDE SEQUENCE [LARGE SCALE GENOMIC DNA]</scope>
    <source>
        <strain evidence="7 8">DJS-2-20</strain>
    </source>
</reference>
<evidence type="ECO:0000256" key="3">
    <source>
        <dbReference type="ARBA" id="ARBA00018111"/>
    </source>
</evidence>
<dbReference type="InterPro" id="IPR053924">
    <property type="entry name" value="RecX_HTH_2nd"/>
</dbReference>
<dbReference type="RefSeq" id="WP_347702815.1">
    <property type="nucleotide sequence ID" value="NZ_JBDPZD010000001.1"/>
</dbReference>
<evidence type="ECO:0000256" key="4">
    <source>
        <dbReference type="ARBA" id="ARBA00022490"/>
    </source>
</evidence>
<dbReference type="PANTHER" id="PTHR33602">
    <property type="entry name" value="REGULATORY PROTEIN RECX FAMILY PROTEIN"/>
    <property type="match status" value="1"/>
</dbReference>
<dbReference type="PANTHER" id="PTHR33602:SF1">
    <property type="entry name" value="REGULATORY PROTEIN RECX FAMILY PROTEIN"/>
    <property type="match status" value="1"/>
</dbReference>
<dbReference type="InterPro" id="IPR036388">
    <property type="entry name" value="WH-like_DNA-bd_sf"/>
</dbReference>
<feature type="domain" description="RecX second three-helical" evidence="5">
    <location>
        <begin position="69"/>
        <end position="100"/>
    </location>
</feature>
<evidence type="ECO:0000313" key="8">
    <source>
        <dbReference type="Proteomes" id="UP001495147"/>
    </source>
</evidence>
<feature type="domain" description="RecX third three-helical" evidence="6">
    <location>
        <begin position="113"/>
        <end position="157"/>
    </location>
</feature>
<sequence>MKGAPLSLRARALGWLAQREHSRLELRRKLLRVLQKEQARQGDEDADPPDAAAEVDALLDELAAAGHLSEARFIESRVYTRASRLGTQRIRLELAQHGLALDAEQQAQLRASELDRARLVWRKRFGGQGPADAADWARQSRFLAARGFGADVVRQLLRGGGGGGDADTD</sequence>
<evidence type="ECO:0000313" key="7">
    <source>
        <dbReference type="EMBL" id="MEO3689976.1"/>
    </source>
</evidence>
<evidence type="ECO:0000259" key="6">
    <source>
        <dbReference type="Pfam" id="PF21981"/>
    </source>
</evidence>
<evidence type="ECO:0000256" key="2">
    <source>
        <dbReference type="ARBA" id="ARBA00009695"/>
    </source>
</evidence>
<dbReference type="Gene3D" id="1.10.10.10">
    <property type="entry name" value="Winged helix-like DNA-binding domain superfamily/Winged helix DNA-binding domain"/>
    <property type="match status" value="3"/>
</dbReference>
<dbReference type="Pfam" id="PF02631">
    <property type="entry name" value="RecX_HTH2"/>
    <property type="match status" value="1"/>
</dbReference>
<organism evidence="7 8">
    <name type="scientific">Roseateles paludis</name>
    <dbReference type="NCBI Taxonomy" id="3145238"/>
    <lineage>
        <taxon>Bacteria</taxon>
        <taxon>Pseudomonadati</taxon>
        <taxon>Pseudomonadota</taxon>
        <taxon>Betaproteobacteria</taxon>
        <taxon>Burkholderiales</taxon>
        <taxon>Sphaerotilaceae</taxon>
        <taxon>Roseateles</taxon>
    </lineage>
</organism>
<accession>A0ABV0FVM9</accession>
<keyword evidence="4" id="KW-0963">Cytoplasm</keyword>
<proteinExistence type="inferred from homology"/>
<protein>
    <recommendedName>
        <fullName evidence="3">Regulatory protein RecX</fullName>
    </recommendedName>
</protein>
<evidence type="ECO:0000256" key="1">
    <source>
        <dbReference type="ARBA" id="ARBA00004496"/>
    </source>
</evidence>
<dbReference type="EMBL" id="JBDPZD010000001">
    <property type="protein sequence ID" value="MEO3689976.1"/>
    <property type="molecule type" value="Genomic_DNA"/>
</dbReference>
<dbReference type="InterPro" id="IPR003783">
    <property type="entry name" value="Regulatory_RecX"/>
</dbReference>
<name>A0ABV0FVM9_9BURK</name>
<keyword evidence="8" id="KW-1185">Reference proteome</keyword>
<dbReference type="InterPro" id="IPR053925">
    <property type="entry name" value="RecX_HTH_3rd"/>
</dbReference>
<evidence type="ECO:0000259" key="5">
    <source>
        <dbReference type="Pfam" id="PF02631"/>
    </source>
</evidence>
<gene>
    <name evidence="7" type="ORF">ABDJ85_00745</name>
</gene>
<comment type="caution">
    <text evidence="7">The sequence shown here is derived from an EMBL/GenBank/DDBJ whole genome shotgun (WGS) entry which is preliminary data.</text>
</comment>
<comment type="similarity">
    <text evidence="2">Belongs to the RecX family.</text>
</comment>
<comment type="subcellular location">
    <subcellularLocation>
        <location evidence="1">Cytoplasm</location>
    </subcellularLocation>
</comment>